<organism evidence="1 2">
    <name type="scientific">Exocentrus adspersus</name>
    <dbReference type="NCBI Taxonomy" id="1586481"/>
    <lineage>
        <taxon>Eukaryota</taxon>
        <taxon>Metazoa</taxon>
        <taxon>Ecdysozoa</taxon>
        <taxon>Arthropoda</taxon>
        <taxon>Hexapoda</taxon>
        <taxon>Insecta</taxon>
        <taxon>Pterygota</taxon>
        <taxon>Neoptera</taxon>
        <taxon>Endopterygota</taxon>
        <taxon>Coleoptera</taxon>
        <taxon>Polyphaga</taxon>
        <taxon>Cucujiformia</taxon>
        <taxon>Chrysomeloidea</taxon>
        <taxon>Cerambycidae</taxon>
        <taxon>Lamiinae</taxon>
        <taxon>Acanthocinini</taxon>
        <taxon>Exocentrus</taxon>
    </lineage>
</organism>
<dbReference type="Proteomes" id="UP001159042">
    <property type="component" value="Unassembled WGS sequence"/>
</dbReference>
<reference evidence="1 2" key="1">
    <citation type="journal article" date="2023" name="Insect Mol. Biol.">
        <title>Genome sequencing provides insights into the evolution of gene families encoding plant cell wall-degrading enzymes in longhorned beetles.</title>
        <authorList>
            <person name="Shin N.R."/>
            <person name="Okamura Y."/>
            <person name="Kirsch R."/>
            <person name="Pauchet Y."/>
        </authorList>
    </citation>
    <scope>NUCLEOTIDE SEQUENCE [LARGE SCALE GENOMIC DNA]</scope>
    <source>
        <strain evidence="1">EAD_L_NR</strain>
    </source>
</reference>
<protein>
    <submittedName>
        <fullName evidence="1">Uncharacterized protein</fullName>
    </submittedName>
</protein>
<comment type="caution">
    <text evidence="1">The sequence shown here is derived from an EMBL/GenBank/DDBJ whole genome shotgun (WGS) entry which is preliminary data.</text>
</comment>
<dbReference type="AlphaFoldDB" id="A0AAV8VCC5"/>
<evidence type="ECO:0000313" key="2">
    <source>
        <dbReference type="Proteomes" id="UP001159042"/>
    </source>
</evidence>
<name>A0AAV8VCC5_9CUCU</name>
<evidence type="ECO:0000313" key="1">
    <source>
        <dbReference type="EMBL" id="KAJ8911837.1"/>
    </source>
</evidence>
<proteinExistence type="predicted"/>
<accession>A0AAV8VCC5</accession>
<keyword evidence="2" id="KW-1185">Reference proteome</keyword>
<dbReference type="EMBL" id="JANEYG010000160">
    <property type="protein sequence ID" value="KAJ8911837.1"/>
    <property type="molecule type" value="Genomic_DNA"/>
</dbReference>
<gene>
    <name evidence="1" type="ORF">NQ315_012567</name>
</gene>
<sequence length="64" mass="7540">MVAIHQIYELEEDFFFNTFEEVVFQSSGVKCNHMDMGELYKYLEEHKVSHIFKEIFGVDAKSSS</sequence>